<organism evidence="2 3">
    <name type="scientific">Cytobacillus purgationiresistens</name>
    <dbReference type="NCBI Taxonomy" id="863449"/>
    <lineage>
        <taxon>Bacteria</taxon>
        <taxon>Bacillati</taxon>
        <taxon>Bacillota</taxon>
        <taxon>Bacilli</taxon>
        <taxon>Bacillales</taxon>
        <taxon>Bacillaceae</taxon>
        <taxon>Cytobacillus</taxon>
    </lineage>
</organism>
<dbReference type="Gene3D" id="1.10.287.1890">
    <property type="match status" value="1"/>
</dbReference>
<dbReference type="PANTHER" id="PTHR38451:SF1">
    <property type="entry name" value="TRNA (ADENINE(22)-N(1))-METHYLTRANSFERASE"/>
    <property type="match status" value="1"/>
</dbReference>
<keyword evidence="1" id="KW-0175">Coiled coil</keyword>
<dbReference type="Proteomes" id="UP001238088">
    <property type="component" value="Unassembled WGS sequence"/>
</dbReference>
<dbReference type="GO" id="GO:0032259">
    <property type="term" value="P:methylation"/>
    <property type="evidence" value="ECO:0007669"/>
    <property type="project" value="UniProtKB-KW"/>
</dbReference>
<evidence type="ECO:0000313" key="2">
    <source>
        <dbReference type="EMBL" id="MDQ0269477.1"/>
    </source>
</evidence>
<dbReference type="Pfam" id="PF04816">
    <property type="entry name" value="TrmK"/>
    <property type="match status" value="1"/>
</dbReference>
<keyword evidence="2" id="KW-0489">Methyltransferase</keyword>
<dbReference type="PANTHER" id="PTHR38451">
    <property type="entry name" value="TRNA (ADENINE(22)-N(1))-METHYLTRANSFERASE"/>
    <property type="match status" value="1"/>
</dbReference>
<dbReference type="InterPro" id="IPR006901">
    <property type="entry name" value="TrmK"/>
</dbReference>
<dbReference type="RefSeq" id="WP_307473064.1">
    <property type="nucleotide sequence ID" value="NZ_JAUSUB010000004.1"/>
</dbReference>
<dbReference type="SUPFAM" id="SSF53335">
    <property type="entry name" value="S-adenosyl-L-methionine-dependent methyltransferases"/>
    <property type="match status" value="1"/>
</dbReference>
<sequence>MNTERLSKRLEAVVNYIPKGYRLADIGSDHAYLPCFAVKQGIVTSAIAGEVVEGPYQSAKGQVASEGLTAAISVRKGDGLAVINSGEVDVVTIAGMGGALIASILENGKNQLETVQRLILQPNISAISIRTWLRNNGWELVAEDIIEEDGKIYEILVAERGEVDKSYVHLEEGLLLGPFLLNQQPAPFLKKWDREMRNWQRILSQLEKAADSEENAIKIKELHAKIHLVKGVLKENENSERT</sequence>
<accession>A0ABU0AE04</accession>
<reference evidence="2 3" key="1">
    <citation type="submission" date="2023-07" db="EMBL/GenBank/DDBJ databases">
        <title>Genomic Encyclopedia of Type Strains, Phase IV (KMG-IV): sequencing the most valuable type-strain genomes for metagenomic binning, comparative biology and taxonomic classification.</title>
        <authorList>
            <person name="Goeker M."/>
        </authorList>
    </citation>
    <scope>NUCLEOTIDE SEQUENCE [LARGE SCALE GENOMIC DNA]</scope>
    <source>
        <strain evidence="2 3">DSM 23494</strain>
    </source>
</reference>
<protein>
    <submittedName>
        <fullName evidence="2">tRNA (Adenine22-N1)-methyltransferase</fullName>
        <ecNumber evidence="2">2.1.1.217</ecNumber>
    </submittedName>
</protein>
<dbReference type="InterPro" id="IPR029063">
    <property type="entry name" value="SAM-dependent_MTases_sf"/>
</dbReference>
<keyword evidence="2" id="KW-0808">Transferase</keyword>
<dbReference type="PIRSF" id="PIRSF018637">
    <property type="entry name" value="TrmK"/>
    <property type="match status" value="1"/>
</dbReference>
<dbReference type="EMBL" id="JAUSUB010000004">
    <property type="protein sequence ID" value="MDQ0269477.1"/>
    <property type="molecule type" value="Genomic_DNA"/>
</dbReference>
<evidence type="ECO:0000313" key="3">
    <source>
        <dbReference type="Proteomes" id="UP001238088"/>
    </source>
</evidence>
<dbReference type="GO" id="GO:0160105">
    <property type="term" value="F:tRNA (adenine(22)-N1)-methyltransferase activity"/>
    <property type="evidence" value="ECO:0007669"/>
    <property type="project" value="UniProtKB-EC"/>
</dbReference>
<dbReference type="EC" id="2.1.1.217" evidence="2"/>
<evidence type="ECO:0000256" key="1">
    <source>
        <dbReference type="SAM" id="Coils"/>
    </source>
</evidence>
<name>A0ABU0AE04_9BACI</name>
<comment type="caution">
    <text evidence="2">The sequence shown here is derived from an EMBL/GenBank/DDBJ whole genome shotgun (WGS) entry which is preliminary data.</text>
</comment>
<feature type="coiled-coil region" evidence="1">
    <location>
        <begin position="189"/>
        <end position="223"/>
    </location>
</feature>
<keyword evidence="3" id="KW-1185">Reference proteome</keyword>
<dbReference type="Gene3D" id="3.40.50.150">
    <property type="entry name" value="Vaccinia Virus protein VP39"/>
    <property type="match status" value="1"/>
</dbReference>
<gene>
    <name evidence="2" type="ORF">J2S17_001348</name>
</gene>
<proteinExistence type="predicted"/>